<dbReference type="AlphaFoldDB" id="A0AAE0P6W8"/>
<dbReference type="PANTHER" id="PTHR24030:SF0">
    <property type="entry name" value="PROTEIN CMSS1"/>
    <property type="match status" value="1"/>
</dbReference>
<organism evidence="2 3">
    <name type="scientific">Podospora didyma</name>
    <dbReference type="NCBI Taxonomy" id="330526"/>
    <lineage>
        <taxon>Eukaryota</taxon>
        <taxon>Fungi</taxon>
        <taxon>Dikarya</taxon>
        <taxon>Ascomycota</taxon>
        <taxon>Pezizomycotina</taxon>
        <taxon>Sordariomycetes</taxon>
        <taxon>Sordariomycetidae</taxon>
        <taxon>Sordariales</taxon>
        <taxon>Podosporaceae</taxon>
        <taxon>Podospora</taxon>
    </lineage>
</organism>
<dbReference type="PANTHER" id="PTHR24030">
    <property type="entry name" value="PROTEIN CMSS1"/>
    <property type="match status" value="1"/>
</dbReference>
<sequence length="258" mass="28800">MVSLRGGMSAKMATAPTAAKRKSQDDGAPQKKKQKKVREDDADLDVEAGLNRAFERMDGQLLADHIAKKTTRFGTDLSTVELSDLYISATVLKDTTSWQKPRTQENFPEFLEAFSENPEKLQQAPKALGSPHTILVAGAGQRAADLVRAVRTFQQKGNPVAKLFAKHFKLEEQVSFLKKTRTGIAVGTPQRLMDLIDDGALNITSLRRIVIDASHIDQKKRGITDMKETMMPLAKLLSRKELKEKYENAEKSLDLIFY</sequence>
<keyword evidence="3" id="KW-1185">Reference proteome</keyword>
<reference evidence="2" key="1">
    <citation type="journal article" date="2023" name="Mol. Phylogenet. Evol.">
        <title>Genome-scale phylogeny and comparative genomics of the fungal order Sordariales.</title>
        <authorList>
            <person name="Hensen N."/>
            <person name="Bonometti L."/>
            <person name="Westerberg I."/>
            <person name="Brannstrom I.O."/>
            <person name="Guillou S."/>
            <person name="Cros-Aarteil S."/>
            <person name="Calhoun S."/>
            <person name="Haridas S."/>
            <person name="Kuo A."/>
            <person name="Mondo S."/>
            <person name="Pangilinan J."/>
            <person name="Riley R."/>
            <person name="LaButti K."/>
            <person name="Andreopoulos B."/>
            <person name="Lipzen A."/>
            <person name="Chen C."/>
            <person name="Yan M."/>
            <person name="Daum C."/>
            <person name="Ng V."/>
            <person name="Clum A."/>
            <person name="Steindorff A."/>
            <person name="Ohm R.A."/>
            <person name="Martin F."/>
            <person name="Silar P."/>
            <person name="Natvig D.O."/>
            <person name="Lalanne C."/>
            <person name="Gautier V."/>
            <person name="Ament-Velasquez S.L."/>
            <person name="Kruys A."/>
            <person name="Hutchinson M.I."/>
            <person name="Powell A.J."/>
            <person name="Barry K."/>
            <person name="Miller A.N."/>
            <person name="Grigoriev I.V."/>
            <person name="Debuchy R."/>
            <person name="Gladieux P."/>
            <person name="Hiltunen Thoren M."/>
            <person name="Johannesson H."/>
        </authorList>
    </citation>
    <scope>NUCLEOTIDE SEQUENCE</scope>
    <source>
        <strain evidence="2">CBS 232.78</strain>
    </source>
</reference>
<dbReference type="Proteomes" id="UP001285441">
    <property type="component" value="Unassembled WGS sequence"/>
</dbReference>
<dbReference type="SUPFAM" id="SSF52540">
    <property type="entry name" value="P-loop containing nucleoside triphosphate hydrolases"/>
    <property type="match status" value="1"/>
</dbReference>
<dbReference type="InterPro" id="IPR027417">
    <property type="entry name" value="P-loop_NTPase"/>
</dbReference>
<name>A0AAE0P6W8_9PEZI</name>
<evidence type="ECO:0000313" key="2">
    <source>
        <dbReference type="EMBL" id="KAK3394110.1"/>
    </source>
</evidence>
<dbReference type="Gene3D" id="3.40.50.300">
    <property type="entry name" value="P-loop containing nucleotide triphosphate hydrolases"/>
    <property type="match status" value="1"/>
</dbReference>
<feature type="region of interest" description="Disordered" evidence="1">
    <location>
        <begin position="1"/>
        <end position="43"/>
    </location>
</feature>
<comment type="caution">
    <text evidence="2">The sequence shown here is derived from an EMBL/GenBank/DDBJ whole genome shotgun (WGS) entry which is preliminary data.</text>
</comment>
<dbReference type="EMBL" id="JAULSW010000001">
    <property type="protein sequence ID" value="KAK3394110.1"/>
    <property type="molecule type" value="Genomic_DNA"/>
</dbReference>
<dbReference type="Pfam" id="PF14617">
    <property type="entry name" value="CMS1"/>
    <property type="match status" value="1"/>
</dbReference>
<dbReference type="GO" id="GO:0005634">
    <property type="term" value="C:nucleus"/>
    <property type="evidence" value="ECO:0007669"/>
    <property type="project" value="TreeGrafter"/>
</dbReference>
<reference evidence="2" key="2">
    <citation type="submission" date="2023-06" db="EMBL/GenBank/DDBJ databases">
        <authorList>
            <consortium name="Lawrence Berkeley National Laboratory"/>
            <person name="Haridas S."/>
            <person name="Hensen N."/>
            <person name="Bonometti L."/>
            <person name="Westerberg I."/>
            <person name="Brannstrom I.O."/>
            <person name="Guillou S."/>
            <person name="Cros-Aarteil S."/>
            <person name="Calhoun S."/>
            <person name="Kuo A."/>
            <person name="Mondo S."/>
            <person name="Pangilinan J."/>
            <person name="Riley R."/>
            <person name="LaButti K."/>
            <person name="Andreopoulos B."/>
            <person name="Lipzen A."/>
            <person name="Chen C."/>
            <person name="Yanf M."/>
            <person name="Daum C."/>
            <person name="Ng V."/>
            <person name="Clum A."/>
            <person name="Steindorff A."/>
            <person name="Ohm R."/>
            <person name="Martin F."/>
            <person name="Silar P."/>
            <person name="Natvig D."/>
            <person name="Lalanne C."/>
            <person name="Gautier V."/>
            <person name="Ament-velasquez S.L."/>
            <person name="Kruys A."/>
            <person name="Hutchinson M.I."/>
            <person name="Powell A.J."/>
            <person name="Barry K."/>
            <person name="Miller A.N."/>
            <person name="Grigoriev I.V."/>
            <person name="Debuchy R."/>
            <person name="Gladieux P."/>
            <person name="Thoren M.H."/>
            <person name="Johannesson H."/>
        </authorList>
    </citation>
    <scope>NUCLEOTIDE SEQUENCE</scope>
    <source>
        <strain evidence="2">CBS 232.78</strain>
    </source>
</reference>
<accession>A0AAE0P6W8</accession>
<evidence type="ECO:0000313" key="3">
    <source>
        <dbReference type="Proteomes" id="UP001285441"/>
    </source>
</evidence>
<dbReference type="GO" id="GO:0030686">
    <property type="term" value="C:90S preribosome"/>
    <property type="evidence" value="ECO:0007669"/>
    <property type="project" value="TreeGrafter"/>
</dbReference>
<gene>
    <name evidence="2" type="ORF">B0H63DRAFT_460017</name>
</gene>
<protein>
    <submittedName>
        <fullName evidence="2">U3-containing 90S pre-ribosomal complex subunit-domain containing protein</fullName>
    </submittedName>
</protein>
<proteinExistence type="predicted"/>
<dbReference type="InterPro" id="IPR032704">
    <property type="entry name" value="Cms1"/>
</dbReference>
<evidence type="ECO:0000256" key="1">
    <source>
        <dbReference type="SAM" id="MobiDB-lite"/>
    </source>
</evidence>